<feature type="transmembrane region" description="Helical" evidence="1">
    <location>
        <begin position="21"/>
        <end position="50"/>
    </location>
</feature>
<evidence type="ECO:0000313" key="2">
    <source>
        <dbReference type="EMBL" id="WLV24196.1"/>
    </source>
</evidence>
<name>A0ABY9KTZ0_9BACI</name>
<feature type="transmembrane region" description="Helical" evidence="1">
    <location>
        <begin position="178"/>
        <end position="196"/>
    </location>
</feature>
<keyword evidence="1" id="KW-0472">Membrane</keyword>
<dbReference type="Proteomes" id="UP001180087">
    <property type="component" value="Chromosome"/>
</dbReference>
<protein>
    <submittedName>
        <fullName evidence="2">Uncharacterized protein</fullName>
    </submittedName>
</protein>
<reference evidence="2" key="1">
    <citation type="submission" date="2023-06" db="EMBL/GenBank/DDBJ databases">
        <title>A Treasure from Seagulls: Isolation and Description of Aciduricobacillus qingdaonensis gen. nov., sp. nov., a Rare Obligately Uric Acid-utilizing Member in the Family Bacillaceae.</title>
        <authorList>
            <person name="Liu W."/>
            <person name="Wang B."/>
        </authorList>
    </citation>
    <scope>NUCLEOTIDE SEQUENCE</scope>
    <source>
        <strain evidence="2">44XB</strain>
    </source>
</reference>
<feature type="transmembrane region" description="Helical" evidence="1">
    <location>
        <begin position="119"/>
        <end position="137"/>
    </location>
</feature>
<keyword evidence="1" id="KW-1133">Transmembrane helix</keyword>
<feature type="transmembrane region" description="Helical" evidence="1">
    <location>
        <begin position="56"/>
        <end position="76"/>
    </location>
</feature>
<gene>
    <name evidence="2" type="ORF">QR721_11200</name>
</gene>
<feature type="transmembrane region" description="Helical" evidence="1">
    <location>
        <begin position="202"/>
        <end position="223"/>
    </location>
</feature>
<proteinExistence type="predicted"/>
<keyword evidence="3" id="KW-1185">Reference proteome</keyword>
<feature type="transmembrane region" description="Helical" evidence="1">
    <location>
        <begin position="88"/>
        <end position="107"/>
    </location>
</feature>
<sequence length="261" mass="30289">MLKIDERIKWKELPRYISEQLSFVDIFNIKAGIAIAVFVMVDLFMIIPLLIPLVPIYLYILLPPLIIINIWGVWIIVRNPYSVQYETILILAAMGIFASPTYLILAHKMAYYHAGIHSWSYYVIVTLVYVITTLWILQYRLNRFKDLSYETLVKWKKEEGEQFRGKGARNRKFDGNKYMAIILYVPAIGYLIAQGIKHNEAGVAITLILSFLGLASFFSYAGIKFTHRLFMMKANPQLVVLRTPSKSKYRNGIVKRDQKIK</sequence>
<keyword evidence="1" id="KW-0812">Transmembrane</keyword>
<dbReference type="EMBL" id="CP129113">
    <property type="protein sequence ID" value="WLV24196.1"/>
    <property type="molecule type" value="Genomic_DNA"/>
</dbReference>
<evidence type="ECO:0000313" key="3">
    <source>
        <dbReference type="Proteomes" id="UP001180087"/>
    </source>
</evidence>
<accession>A0ABY9KTZ0</accession>
<evidence type="ECO:0000256" key="1">
    <source>
        <dbReference type="SAM" id="Phobius"/>
    </source>
</evidence>
<dbReference type="RefSeq" id="WP_348026974.1">
    <property type="nucleotide sequence ID" value="NZ_CP129113.1"/>
</dbReference>
<organism evidence="2 3">
    <name type="scientific">Aciduricibacillus chroicocephali</name>
    <dbReference type="NCBI Taxonomy" id="3054939"/>
    <lineage>
        <taxon>Bacteria</taxon>
        <taxon>Bacillati</taxon>
        <taxon>Bacillota</taxon>
        <taxon>Bacilli</taxon>
        <taxon>Bacillales</taxon>
        <taxon>Bacillaceae</taxon>
        <taxon>Aciduricibacillus</taxon>
    </lineage>
</organism>